<evidence type="ECO:0000313" key="2">
    <source>
        <dbReference type="Proteomes" id="UP000198939"/>
    </source>
</evidence>
<reference evidence="1 2" key="1">
    <citation type="submission" date="2016-10" db="EMBL/GenBank/DDBJ databases">
        <authorList>
            <person name="Varghese N."/>
            <person name="Submissions S."/>
        </authorList>
    </citation>
    <scope>NUCLEOTIDE SEQUENCE [LARGE SCALE GENOMIC DNA]</scope>
    <source>
        <strain evidence="1 2">CGMCC 1.7071</strain>
    </source>
</reference>
<protein>
    <submittedName>
        <fullName evidence="1">Chromosome partitioning protein, ParB family</fullName>
    </submittedName>
</protein>
<dbReference type="RefSeq" id="WP_244551831.1">
    <property type="nucleotide sequence ID" value="NZ_FOCV01000053.1"/>
</dbReference>
<sequence length="101" mass="10622">MSRQDSIDALFLKKPVATVSSASKSADRARTGAISAIGSSLYEVAENAKQATKFQRPLAEGGAVIAIETASIYTSEIVDRTTIHVDPAFDALVASITEHGQ</sequence>
<accession>A0ABY1AX01</accession>
<proteinExistence type="predicted"/>
<dbReference type="EMBL" id="FOCV01000053">
    <property type="protein sequence ID" value="SEP22429.1"/>
    <property type="molecule type" value="Genomic_DNA"/>
</dbReference>
<keyword evidence="2" id="KW-1185">Reference proteome</keyword>
<name>A0ABY1AX01_9HYPH</name>
<comment type="caution">
    <text evidence="1">The sequence shown here is derived from an EMBL/GenBank/DDBJ whole genome shotgun (WGS) entry which is preliminary data.</text>
</comment>
<evidence type="ECO:0000313" key="1">
    <source>
        <dbReference type="EMBL" id="SEP22429.1"/>
    </source>
</evidence>
<dbReference type="Proteomes" id="UP000198939">
    <property type="component" value="Unassembled WGS sequence"/>
</dbReference>
<gene>
    <name evidence="1" type="ORF">SAMN05216228_105317</name>
</gene>
<organism evidence="1 2">
    <name type="scientific">Rhizobium tibeticum</name>
    <dbReference type="NCBI Taxonomy" id="501024"/>
    <lineage>
        <taxon>Bacteria</taxon>
        <taxon>Pseudomonadati</taxon>
        <taxon>Pseudomonadota</taxon>
        <taxon>Alphaproteobacteria</taxon>
        <taxon>Hyphomicrobiales</taxon>
        <taxon>Rhizobiaceae</taxon>
        <taxon>Rhizobium/Agrobacterium group</taxon>
        <taxon>Rhizobium</taxon>
    </lineage>
</organism>